<evidence type="ECO:0000256" key="1">
    <source>
        <dbReference type="ARBA" id="ARBA00022801"/>
    </source>
</evidence>
<name>A0A1A8XH75_9PROT</name>
<dbReference type="SUPFAM" id="SSF53474">
    <property type="entry name" value="alpha/beta-Hydrolases"/>
    <property type="match status" value="1"/>
</dbReference>
<dbReference type="PANTHER" id="PTHR43798">
    <property type="entry name" value="MONOACYLGLYCEROL LIPASE"/>
    <property type="match status" value="1"/>
</dbReference>
<reference evidence="3 4" key="1">
    <citation type="submission" date="2016-06" db="EMBL/GenBank/DDBJ databases">
        <authorList>
            <person name="Kjaerup R.B."/>
            <person name="Dalgaard T.S."/>
            <person name="Juul-Madsen H.R."/>
        </authorList>
    </citation>
    <scope>NUCLEOTIDE SEQUENCE [LARGE SCALE GENOMIC DNA]</scope>
    <source>
        <strain evidence="3">3</strain>
    </source>
</reference>
<dbReference type="Pfam" id="PF12697">
    <property type="entry name" value="Abhydrolase_6"/>
    <property type="match status" value="1"/>
</dbReference>
<gene>
    <name evidence="3" type="ORF">ACCAA_1510001</name>
</gene>
<accession>A0A1A8XH75</accession>
<proteinExistence type="predicted"/>
<organism evidence="3 4">
    <name type="scientific">Candidatus Accumulibacter aalborgensis</name>
    <dbReference type="NCBI Taxonomy" id="1860102"/>
    <lineage>
        <taxon>Bacteria</taxon>
        <taxon>Pseudomonadati</taxon>
        <taxon>Pseudomonadota</taxon>
        <taxon>Betaproteobacteria</taxon>
        <taxon>Candidatus Accumulibacter</taxon>
    </lineage>
</organism>
<dbReference type="EMBL" id="FLQX01000059">
    <property type="protein sequence ID" value="SBT04510.1"/>
    <property type="molecule type" value="Genomic_DNA"/>
</dbReference>
<dbReference type="AlphaFoldDB" id="A0A1A8XH75"/>
<protein>
    <submittedName>
        <fullName evidence="3">Alpha/beta hydrolase fold protein</fullName>
    </submittedName>
</protein>
<dbReference type="GO" id="GO:0016787">
    <property type="term" value="F:hydrolase activity"/>
    <property type="evidence" value="ECO:0007669"/>
    <property type="project" value="UniProtKB-KW"/>
</dbReference>
<dbReference type="PANTHER" id="PTHR43798:SF31">
    <property type="entry name" value="AB HYDROLASE SUPERFAMILY PROTEIN YCLE"/>
    <property type="match status" value="1"/>
</dbReference>
<dbReference type="STRING" id="1860102.ACCAA_1510001"/>
<dbReference type="RefSeq" id="WP_186406051.1">
    <property type="nucleotide sequence ID" value="NZ_FLQX01000059.1"/>
</dbReference>
<dbReference type="InterPro" id="IPR000073">
    <property type="entry name" value="AB_hydrolase_1"/>
</dbReference>
<feature type="domain" description="AB hydrolase-1" evidence="2">
    <location>
        <begin position="23"/>
        <end position="262"/>
    </location>
</feature>
<dbReference type="GO" id="GO:0016020">
    <property type="term" value="C:membrane"/>
    <property type="evidence" value="ECO:0007669"/>
    <property type="project" value="TreeGrafter"/>
</dbReference>
<sequence length="277" mass="31777">MTHFFADDGEKIHVQVAGDGSPIVMLHGWTASHREWSPFLDRLTPHHRVYRWDARGHGGHRLSRDTVPTVQRMAQDLHNLIDHYHLTSLVAVGHSMGALTLWQYIAEHGCRNLRKVCFIDQSPKLLTDDDWLDGIYGDFDRERSAAFLTHLENDFAESVLRLGGMGLNQPARQKYQEKSSGLEKARRWLTEQDPSPLIACWESLTEADYRATLDRIDIPALLVYGGASNYYRGETAHYVKSRIAGAVLRIYEGSDHSPHQWERERFVSDLREFIDSP</sequence>
<evidence type="ECO:0000313" key="4">
    <source>
        <dbReference type="Proteomes" id="UP000199169"/>
    </source>
</evidence>
<dbReference type="InterPro" id="IPR050266">
    <property type="entry name" value="AB_hydrolase_sf"/>
</dbReference>
<evidence type="ECO:0000259" key="2">
    <source>
        <dbReference type="Pfam" id="PF12697"/>
    </source>
</evidence>
<evidence type="ECO:0000313" key="3">
    <source>
        <dbReference type="EMBL" id="SBT04510.1"/>
    </source>
</evidence>
<dbReference type="Gene3D" id="3.40.50.1820">
    <property type="entry name" value="alpha/beta hydrolase"/>
    <property type="match status" value="1"/>
</dbReference>
<keyword evidence="1 3" id="KW-0378">Hydrolase</keyword>
<dbReference type="Proteomes" id="UP000199169">
    <property type="component" value="Unassembled WGS sequence"/>
</dbReference>
<keyword evidence="4" id="KW-1185">Reference proteome</keyword>
<dbReference type="InterPro" id="IPR029058">
    <property type="entry name" value="AB_hydrolase_fold"/>
</dbReference>